<feature type="domain" description="Ig-like" evidence="4">
    <location>
        <begin position="542"/>
        <end position="615"/>
    </location>
</feature>
<feature type="region of interest" description="Disordered" evidence="1">
    <location>
        <begin position="977"/>
        <end position="997"/>
    </location>
</feature>
<feature type="domain" description="Secretion system C-terminal sorting" evidence="3">
    <location>
        <begin position="1404"/>
        <end position="1459"/>
    </location>
</feature>
<feature type="signal peptide" evidence="2">
    <location>
        <begin position="1"/>
        <end position="26"/>
    </location>
</feature>
<feature type="domain" description="Ig-like" evidence="4">
    <location>
        <begin position="697"/>
        <end position="772"/>
    </location>
</feature>
<evidence type="ECO:0000259" key="3">
    <source>
        <dbReference type="Pfam" id="PF18962"/>
    </source>
</evidence>
<dbReference type="Pfam" id="PF18962">
    <property type="entry name" value="Por_Secre_tail"/>
    <property type="match status" value="1"/>
</dbReference>
<feature type="compositionally biased region" description="Polar residues" evidence="1">
    <location>
        <begin position="977"/>
        <end position="995"/>
    </location>
</feature>
<evidence type="ECO:0000313" key="5">
    <source>
        <dbReference type="EMBL" id="TLV00332.1"/>
    </source>
</evidence>
<dbReference type="Proteomes" id="UP000306402">
    <property type="component" value="Unassembled WGS sequence"/>
</dbReference>
<accession>A0A5R9KVN5</accession>
<sequence length="1462" mass="151413">MKQTFTCKALFLTFLATLFSVAISLAQTITEVKVTPESVCSGRSISVAFTASGFSSGTTYTVQLSDATGSFANPLETATGTSSPINIAVPPNATAGEGYKAKVLVITPANAGSESTAFSVKATPATPYSGVYPGFCVGDTKAALPVSTTPGTTFTWYAPDGTPLSGTPVINTSYSHIGGNYVYSQTVNGCESGKATIMVNVYEVAHQPSVTPPAPICQNSAITSDILKNAVFASAPGGSSAQLTWYESETGGGTQTTPTPSTSTVGTKDYFVTADYALACESPKVKVTVTIKEAPVKPVPLSSSISYTLNASTAIIPDPTGTSGATFKWYDVETAGSPLPAAPKPSSAVAGTKSYWVSQIVNGCESERSEIVVTISACTPPAAPAVSDVNKKIGDPEFTLNATGENLKWYTSATGGDGTTVKPKPSTATAGTTSYFVTQTVGGCESPRAEIKVIVAACTPPDPPKVANVSYTLNAPTKALEADGINLKWYTSSSDVTGSATSPKPSSGTIGVTSYFVTQSSASGCESARAEIKVTVTACTPPDAPTVADVSYCFGKTVTPLTATGIGLKWYNANGDLLGSAPTPSTNAAGTVSYFVTQTVGACTSSKAEIKVTVNQTSPPAVDNIDYCLNATAPTLTATGTSLLWYTASSGGTGSASAPTPTTNSLGTKSYFVSQTVNGCESARSELKVTVKNLSALPTVTSPVSICQNSDATALTVTATSPKWYTTATGGTALGAAPIPVTTTAGTTSYYVSQTAATLCEGPRAKIDVVVNATPAAPTVKALDYCVGIKADPLTPSGTTYKWYAALTGGTGTGTAPIPLTTTAGVTSFYVTQLSAYGSLSCESPRAKLDVTVNPTPANLAALSEAYCQTRGDSTYTFPTKAADGNTLNWYTAASGGTGSATTPTVNAKTAGEATFYVTQKSAKNCESPARVAQKVRIKKLPNVPTIEKPSIEYCQFIKVDPLTATPVTNATLNWYDSQTGGSGSNTAPTPSTAEGGTKSYFVAQTLEGCTSDRAKIDVKINTTPVPDTKTSLAYCQNEVAPRLEATGNVLKWYRSADATEFQGVPFTPFTEKVQDYSFFVTQTGATNGCESPKEEIKIHIKSLPSATITGNSTIDLGSTANINIKFTGDGPWIYALSNGLTDTTDQSNHQVEVKPSTTTTYVVTEVSNACGKGLPIGSALVTVKVPTINSGNPSVAEVCAGKTFSVPFQQSGDFPSENTFKVQIAANNEDAQFRTIPSTATNNIVTATFPDTTKGGSYFVRVISSGANAEFTVKGSVSAITITASPLPIATLTGTQTILVGESANLKAEITGRSPWTLTLNNGTKDTLITASVTPYTFRVTPKTTSTYTITRVTNGCGIGNGVGSARVQVDPILGVEPSKSADWVKVYPTMIQANCIVEITGTLVPKQASVEVVDLSGRSRAINVIREKTTEINFSSYPSGLYLLRIKNGDQSTVQRVMKP</sequence>
<evidence type="ECO:0000313" key="6">
    <source>
        <dbReference type="Proteomes" id="UP000306402"/>
    </source>
</evidence>
<comment type="caution">
    <text evidence="5">The sequence shown here is derived from an EMBL/GenBank/DDBJ whole genome shotgun (WGS) entry which is preliminary data.</text>
</comment>
<organism evidence="5 6">
    <name type="scientific">Dyadobacter luticola</name>
    <dbReference type="NCBI Taxonomy" id="1979387"/>
    <lineage>
        <taxon>Bacteria</taxon>
        <taxon>Pseudomonadati</taxon>
        <taxon>Bacteroidota</taxon>
        <taxon>Cytophagia</taxon>
        <taxon>Cytophagales</taxon>
        <taxon>Spirosomataceae</taxon>
        <taxon>Dyadobacter</taxon>
    </lineage>
</organism>
<dbReference type="EMBL" id="VCEJ01000004">
    <property type="protein sequence ID" value="TLV00332.1"/>
    <property type="molecule type" value="Genomic_DNA"/>
</dbReference>
<proteinExistence type="predicted"/>
<protein>
    <submittedName>
        <fullName evidence="5">T9SS type A sorting domain-containing protein</fullName>
    </submittedName>
</protein>
<reference evidence="5 6" key="1">
    <citation type="submission" date="2019-05" db="EMBL/GenBank/DDBJ databases">
        <authorList>
            <person name="Qu J.-H."/>
        </authorList>
    </citation>
    <scope>NUCLEOTIDE SEQUENCE [LARGE SCALE GENOMIC DNA]</scope>
    <source>
        <strain evidence="5 6">T17</strain>
    </source>
</reference>
<dbReference type="InterPro" id="IPR044023">
    <property type="entry name" value="Ig_7"/>
</dbReference>
<evidence type="ECO:0000256" key="1">
    <source>
        <dbReference type="SAM" id="MobiDB-lite"/>
    </source>
</evidence>
<feature type="domain" description="Ig-like" evidence="4">
    <location>
        <begin position="381"/>
        <end position="455"/>
    </location>
</feature>
<feature type="domain" description="Ig-like" evidence="4">
    <location>
        <begin position="942"/>
        <end position="1022"/>
    </location>
</feature>
<feature type="domain" description="Ig-like" evidence="4">
    <location>
        <begin position="320"/>
        <end position="375"/>
    </location>
</feature>
<evidence type="ECO:0000259" key="4">
    <source>
        <dbReference type="Pfam" id="PF19081"/>
    </source>
</evidence>
<dbReference type="OrthoDB" id="9805017at2"/>
<keyword evidence="2" id="KW-0732">Signal</keyword>
<dbReference type="NCBIfam" id="TIGR04183">
    <property type="entry name" value="Por_Secre_tail"/>
    <property type="match status" value="1"/>
</dbReference>
<feature type="domain" description="Ig-like" evidence="4">
    <location>
        <begin position="873"/>
        <end position="938"/>
    </location>
</feature>
<name>A0A5R9KVN5_9BACT</name>
<feature type="chain" id="PRO_5024295714" evidence="2">
    <location>
        <begin position="27"/>
        <end position="1462"/>
    </location>
</feature>
<keyword evidence="6" id="KW-1185">Reference proteome</keyword>
<evidence type="ECO:0000256" key="2">
    <source>
        <dbReference type="SAM" id="SignalP"/>
    </source>
</evidence>
<gene>
    <name evidence="5" type="ORF">FEN17_12600</name>
</gene>
<dbReference type="InterPro" id="IPR026444">
    <property type="entry name" value="Secre_tail"/>
</dbReference>
<dbReference type="Pfam" id="PF19081">
    <property type="entry name" value="Ig_7"/>
    <property type="match status" value="8"/>
</dbReference>
<feature type="domain" description="Ig-like" evidence="4">
    <location>
        <begin position="775"/>
        <end position="855"/>
    </location>
</feature>
<feature type="domain" description="Ig-like" evidence="4">
    <location>
        <begin position="620"/>
        <end position="692"/>
    </location>
</feature>